<protein>
    <submittedName>
        <fullName evidence="6">MFS transporter</fullName>
    </submittedName>
</protein>
<comment type="caution">
    <text evidence="6">The sequence shown here is derived from an EMBL/GenBank/DDBJ whole genome shotgun (WGS) entry which is preliminary data.</text>
</comment>
<feature type="transmembrane region" description="Helical" evidence="4">
    <location>
        <begin position="198"/>
        <end position="223"/>
    </location>
</feature>
<feature type="transmembrane region" description="Helical" evidence="4">
    <location>
        <begin position="355"/>
        <end position="375"/>
    </location>
</feature>
<proteinExistence type="predicted"/>
<feature type="transmembrane region" description="Helical" evidence="4">
    <location>
        <begin position="12"/>
        <end position="33"/>
    </location>
</feature>
<evidence type="ECO:0000313" key="7">
    <source>
        <dbReference type="Proteomes" id="UP000429229"/>
    </source>
</evidence>
<reference evidence="6 7" key="1">
    <citation type="submission" date="2019-12" db="EMBL/GenBank/DDBJ databases">
        <title>Genomic-based taxomic classification of the family Erythrobacteraceae.</title>
        <authorList>
            <person name="Xu L."/>
        </authorList>
    </citation>
    <scope>NUCLEOTIDE SEQUENCE [LARGE SCALE GENOMIC DNA]</scope>
    <source>
        <strain evidence="6 7">LMG 29519</strain>
    </source>
</reference>
<dbReference type="Pfam" id="PF07690">
    <property type="entry name" value="MFS_1"/>
    <property type="match status" value="1"/>
</dbReference>
<dbReference type="InterPro" id="IPR047200">
    <property type="entry name" value="MFS_YcaD-like"/>
</dbReference>
<dbReference type="OrthoDB" id="9797524at2"/>
<dbReference type="RefSeq" id="WP_160615777.1">
    <property type="nucleotide sequence ID" value="NZ_WTYR01000001.1"/>
</dbReference>
<feature type="transmembrane region" description="Helical" evidence="4">
    <location>
        <begin position="329"/>
        <end position="349"/>
    </location>
</feature>
<dbReference type="GO" id="GO:0005886">
    <property type="term" value="C:plasma membrane"/>
    <property type="evidence" value="ECO:0007669"/>
    <property type="project" value="TreeGrafter"/>
</dbReference>
<gene>
    <name evidence="6" type="ORF">GRI68_03080</name>
</gene>
<feature type="transmembrane region" description="Helical" evidence="4">
    <location>
        <begin position="71"/>
        <end position="91"/>
    </location>
</feature>
<dbReference type="SUPFAM" id="SSF103473">
    <property type="entry name" value="MFS general substrate transporter"/>
    <property type="match status" value="1"/>
</dbReference>
<name>A0A6I4TZ85_9SPHN</name>
<keyword evidence="1 4" id="KW-0812">Transmembrane</keyword>
<dbReference type="InterPro" id="IPR011701">
    <property type="entry name" value="MFS"/>
</dbReference>
<dbReference type="PROSITE" id="PS50850">
    <property type="entry name" value="MFS"/>
    <property type="match status" value="1"/>
</dbReference>
<feature type="transmembrane region" description="Helical" evidence="4">
    <location>
        <begin position="158"/>
        <end position="177"/>
    </location>
</feature>
<dbReference type="InterPro" id="IPR036259">
    <property type="entry name" value="MFS_trans_sf"/>
</dbReference>
<feature type="transmembrane region" description="Helical" evidence="4">
    <location>
        <begin position="235"/>
        <end position="253"/>
    </location>
</feature>
<dbReference type="EMBL" id="WTYR01000001">
    <property type="protein sequence ID" value="MXP09159.1"/>
    <property type="molecule type" value="Genomic_DNA"/>
</dbReference>
<keyword evidence="3 4" id="KW-0472">Membrane</keyword>
<evidence type="ECO:0000256" key="4">
    <source>
        <dbReference type="SAM" id="Phobius"/>
    </source>
</evidence>
<feature type="transmembrane region" description="Helical" evidence="4">
    <location>
        <begin position="130"/>
        <end position="152"/>
    </location>
</feature>
<dbReference type="PANTHER" id="PTHR23521">
    <property type="entry name" value="TRANSPORTER MFS SUPERFAMILY"/>
    <property type="match status" value="1"/>
</dbReference>
<feature type="transmembrane region" description="Helical" evidence="4">
    <location>
        <begin position="97"/>
        <end position="118"/>
    </location>
</feature>
<evidence type="ECO:0000256" key="2">
    <source>
        <dbReference type="ARBA" id="ARBA00022989"/>
    </source>
</evidence>
<keyword evidence="2 4" id="KW-1133">Transmembrane helix</keyword>
<dbReference type="InterPro" id="IPR020846">
    <property type="entry name" value="MFS_dom"/>
</dbReference>
<feature type="domain" description="Major facilitator superfamily (MFS) profile" evidence="5">
    <location>
        <begin position="7"/>
        <end position="378"/>
    </location>
</feature>
<dbReference type="GO" id="GO:0022857">
    <property type="term" value="F:transmembrane transporter activity"/>
    <property type="evidence" value="ECO:0007669"/>
    <property type="project" value="InterPro"/>
</dbReference>
<evidence type="ECO:0000256" key="1">
    <source>
        <dbReference type="ARBA" id="ARBA00022692"/>
    </source>
</evidence>
<feature type="transmembrane region" description="Helical" evidence="4">
    <location>
        <begin position="265"/>
        <end position="283"/>
    </location>
</feature>
<dbReference type="PANTHER" id="PTHR23521:SF3">
    <property type="entry name" value="MFS TRANSPORTER"/>
    <property type="match status" value="1"/>
</dbReference>
<accession>A0A6I4TZ85</accession>
<dbReference type="Gene3D" id="1.20.1250.20">
    <property type="entry name" value="MFS general substrate transporter like domains"/>
    <property type="match status" value="2"/>
</dbReference>
<feature type="transmembrane region" description="Helical" evidence="4">
    <location>
        <begin position="39"/>
        <end position="59"/>
    </location>
</feature>
<dbReference type="Proteomes" id="UP000429229">
    <property type="component" value="Unassembled WGS sequence"/>
</dbReference>
<keyword evidence="7" id="KW-1185">Reference proteome</keyword>
<organism evidence="6 7">
    <name type="scientific">Alteriqipengyuania halimionae</name>
    <dbReference type="NCBI Taxonomy" id="1926630"/>
    <lineage>
        <taxon>Bacteria</taxon>
        <taxon>Pseudomonadati</taxon>
        <taxon>Pseudomonadota</taxon>
        <taxon>Alphaproteobacteria</taxon>
        <taxon>Sphingomonadales</taxon>
        <taxon>Erythrobacteraceae</taxon>
        <taxon>Alteriqipengyuania</taxon>
    </lineage>
</organism>
<evidence type="ECO:0000256" key="3">
    <source>
        <dbReference type="ARBA" id="ARBA00023136"/>
    </source>
</evidence>
<dbReference type="AlphaFoldDB" id="A0A6I4TZ85"/>
<dbReference type="CDD" id="cd17477">
    <property type="entry name" value="MFS_YcaD_like"/>
    <property type="match status" value="1"/>
</dbReference>
<evidence type="ECO:0000259" key="5">
    <source>
        <dbReference type="PROSITE" id="PS50850"/>
    </source>
</evidence>
<evidence type="ECO:0000313" key="6">
    <source>
        <dbReference type="EMBL" id="MXP09159.1"/>
    </source>
</evidence>
<feature type="transmembrane region" description="Helical" evidence="4">
    <location>
        <begin position="289"/>
        <end position="308"/>
    </location>
</feature>
<sequence length="409" mass="43272">MFTAFNQVRTFLLAIFMIMAGGGFLSTLLAVRLENQGTAAPLIGLVGTAYFAGLTIGSMRIGRLIAQVGHIRSFAAFVSVFSASSLSYGLWQDVGFWTVLRFIDGFAVAGVFVCLESWLSERTDTHTRSLALAAYMAALYLGQAIGQFLLNIGQDAPVLPFMFSAILLSLALLPVVLTKVPQPEIGDLEPLSIRRLYAISPLGMLGTAATGLMLGAFYALAAVFVRQMEMSLSDVALFTSFAIGGGVLFQWPLGLLSNRFDRRRVIVAIFFAAAVVAVAIALFGANRALLFVLGGLFGGMAFALYPLCVSHTNDHIEPHERVGASGGLVLLYSLGAVAGPLVGSIAMAIFGPTGLFGTIGATASLATGFGLWRIYAAESVPDEDQSAFQSIPRTSAVALGEDEPTSEDR</sequence>